<evidence type="ECO:0000313" key="2">
    <source>
        <dbReference type="Proteomes" id="UP001501469"/>
    </source>
</evidence>
<gene>
    <name evidence="1" type="ORF">GCM10022409_21530</name>
</gene>
<reference evidence="2" key="1">
    <citation type="journal article" date="2019" name="Int. J. Syst. Evol. Microbiol.">
        <title>The Global Catalogue of Microorganisms (GCM) 10K type strain sequencing project: providing services to taxonomists for standard genome sequencing and annotation.</title>
        <authorList>
            <consortium name="The Broad Institute Genomics Platform"/>
            <consortium name="The Broad Institute Genome Sequencing Center for Infectious Disease"/>
            <person name="Wu L."/>
            <person name="Ma J."/>
        </authorList>
    </citation>
    <scope>NUCLEOTIDE SEQUENCE [LARGE SCALE GENOMIC DNA]</scope>
    <source>
        <strain evidence="2">JCM 17225</strain>
    </source>
</reference>
<dbReference type="EMBL" id="BAABDK010000017">
    <property type="protein sequence ID" value="GAA4036321.1"/>
    <property type="molecule type" value="Genomic_DNA"/>
</dbReference>
<keyword evidence="2" id="KW-1185">Reference proteome</keyword>
<proteinExistence type="predicted"/>
<comment type="caution">
    <text evidence="1">The sequence shown here is derived from an EMBL/GenBank/DDBJ whole genome shotgun (WGS) entry which is preliminary data.</text>
</comment>
<organism evidence="1 2">
    <name type="scientific">Hymenobacter glaciei</name>
    <dbReference type="NCBI Taxonomy" id="877209"/>
    <lineage>
        <taxon>Bacteria</taxon>
        <taxon>Pseudomonadati</taxon>
        <taxon>Bacteroidota</taxon>
        <taxon>Cytophagia</taxon>
        <taxon>Cytophagales</taxon>
        <taxon>Hymenobacteraceae</taxon>
        <taxon>Hymenobacter</taxon>
    </lineage>
</organism>
<dbReference type="Proteomes" id="UP001501469">
    <property type="component" value="Unassembled WGS sequence"/>
</dbReference>
<evidence type="ECO:0000313" key="1">
    <source>
        <dbReference type="EMBL" id="GAA4036321.1"/>
    </source>
</evidence>
<dbReference type="RefSeq" id="WP_345054021.1">
    <property type="nucleotide sequence ID" value="NZ_BAABDK010000017.1"/>
</dbReference>
<protein>
    <submittedName>
        <fullName evidence="1">Uncharacterized protein</fullName>
    </submittedName>
</protein>
<accession>A0ABP7U7I3</accession>
<sequence length="94" mass="10541">MFDEEFADQHHLMDPDIVSVEQLVAPSVPAYAVYNDGDADNLRYERIHLWAMVRLKAGGTSMVGLTMNHINYGGHTELVGAGGEKFVQYDTRKE</sequence>
<name>A0ABP7U7I3_9BACT</name>